<comment type="catalytic activity">
    <reaction evidence="3">
        <text>Hydrolysis of (1-&gt;6)-alpha-D-glucosidic linkages in some oligosaccharides produced from starch and glycogen by alpha-amylase, and in isomaltose.</text>
        <dbReference type="EC" id="3.2.1.10"/>
    </reaction>
</comment>
<protein>
    <recommendedName>
        <fullName evidence="4">oligo-1,6-glucosidase</fullName>
        <ecNumber evidence="4">3.2.1.10</ecNumber>
    </recommendedName>
</protein>
<comment type="caution">
    <text evidence="6">The sequence shown here is derived from an EMBL/GenBank/DDBJ whole genome shotgun (WGS) entry which is preliminary data.</text>
</comment>
<dbReference type="AlphaFoldDB" id="A0A917D2H4"/>
<sequence length="212" mass="24512">MEMKPGLPSAEADRYAWGGEYFIDGPRIHEFMREMNREVLSQREVMTVGEMPGVGVKEAKLYTADDRKELNMVFQFEHMDVDSGPGGKWDVKPWTLDGLRTIMHKWQVDLAESGWNSLYLNNHDQPRMVSRFGDDGVYRKQSAKMLATFLHTLKGTPYIYQGEELGMFIGHVFIATPLRARRSDALLVPLSRQSFRLLQRRQRRNGSFARVL</sequence>
<dbReference type="EMBL" id="BMGR01000006">
    <property type="protein sequence ID" value="GGG04322.1"/>
    <property type="molecule type" value="Genomic_DNA"/>
</dbReference>
<dbReference type="InterPro" id="IPR017853">
    <property type="entry name" value="GH"/>
</dbReference>
<evidence type="ECO:0000313" key="6">
    <source>
        <dbReference type="EMBL" id="GGG04322.1"/>
    </source>
</evidence>
<gene>
    <name evidence="6" type="ORF">GCM10010916_21670</name>
</gene>
<dbReference type="PANTHER" id="PTHR10357">
    <property type="entry name" value="ALPHA-AMYLASE FAMILY MEMBER"/>
    <property type="match status" value="1"/>
</dbReference>
<reference evidence="6" key="2">
    <citation type="submission" date="2020-09" db="EMBL/GenBank/DDBJ databases">
        <authorList>
            <person name="Sun Q."/>
            <person name="Zhou Y."/>
        </authorList>
    </citation>
    <scope>NUCLEOTIDE SEQUENCE</scope>
    <source>
        <strain evidence="6">CGMCC 1.12987</strain>
    </source>
</reference>
<comment type="similarity">
    <text evidence="1">Belongs to the glycosyl hydrolase 13 family.</text>
</comment>
<dbReference type="GO" id="GO:0004574">
    <property type="term" value="F:oligo-1,6-glucosidase activity"/>
    <property type="evidence" value="ECO:0007669"/>
    <property type="project" value="UniProtKB-EC"/>
</dbReference>
<dbReference type="PANTHER" id="PTHR10357:SF184">
    <property type="entry name" value="OLIGO-1,6-GLUCOSIDASE 1"/>
    <property type="match status" value="1"/>
</dbReference>
<dbReference type="Proteomes" id="UP000644756">
    <property type="component" value="Unassembled WGS sequence"/>
</dbReference>
<evidence type="ECO:0000256" key="3">
    <source>
        <dbReference type="ARBA" id="ARBA00036217"/>
    </source>
</evidence>
<dbReference type="Pfam" id="PF00128">
    <property type="entry name" value="Alpha-amylase"/>
    <property type="match status" value="1"/>
</dbReference>
<proteinExistence type="inferred from homology"/>
<keyword evidence="7" id="KW-1185">Reference proteome</keyword>
<dbReference type="InterPro" id="IPR006047">
    <property type="entry name" value="GH13_cat_dom"/>
</dbReference>
<dbReference type="Gene3D" id="3.20.20.80">
    <property type="entry name" value="Glycosidases"/>
    <property type="match status" value="1"/>
</dbReference>
<evidence type="ECO:0000256" key="1">
    <source>
        <dbReference type="ARBA" id="ARBA00008061"/>
    </source>
</evidence>
<dbReference type="EC" id="3.2.1.10" evidence="4"/>
<evidence type="ECO:0000256" key="2">
    <source>
        <dbReference type="ARBA" id="ARBA00022801"/>
    </source>
</evidence>
<evidence type="ECO:0000313" key="7">
    <source>
        <dbReference type="Proteomes" id="UP000644756"/>
    </source>
</evidence>
<evidence type="ECO:0000256" key="4">
    <source>
        <dbReference type="ARBA" id="ARBA00038939"/>
    </source>
</evidence>
<reference evidence="6" key="1">
    <citation type="journal article" date="2014" name="Int. J. Syst. Evol. Microbiol.">
        <title>Complete genome sequence of Corynebacterium casei LMG S-19264T (=DSM 44701T), isolated from a smear-ripened cheese.</title>
        <authorList>
            <consortium name="US DOE Joint Genome Institute (JGI-PGF)"/>
            <person name="Walter F."/>
            <person name="Albersmeier A."/>
            <person name="Kalinowski J."/>
            <person name="Ruckert C."/>
        </authorList>
    </citation>
    <scope>NUCLEOTIDE SEQUENCE</scope>
    <source>
        <strain evidence="6">CGMCC 1.12987</strain>
    </source>
</reference>
<name>A0A917D2H4_9BACL</name>
<accession>A0A917D2H4</accession>
<dbReference type="GO" id="GO:0004556">
    <property type="term" value="F:alpha-amylase activity"/>
    <property type="evidence" value="ECO:0007669"/>
    <property type="project" value="TreeGrafter"/>
</dbReference>
<evidence type="ECO:0000259" key="5">
    <source>
        <dbReference type="Pfam" id="PF00128"/>
    </source>
</evidence>
<dbReference type="GO" id="GO:0009313">
    <property type="term" value="P:oligosaccharide catabolic process"/>
    <property type="evidence" value="ECO:0007669"/>
    <property type="project" value="TreeGrafter"/>
</dbReference>
<dbReference type="SUPFAM" id="SSF51445">
    <property type="entry name" value="(Trans)glycosidases"/>
    <property type="match status" value="1"/>
</dbReference>
<organism evidence="6 7">
    <name type="scientific">Paenibacillus abyssi</name>
    <dbReference type="NCBI Taxonomy" id="1340531"/>
    <lineage>
        <taxon>Bacteria</taxon>
        <taxon>Bacillati</taxon>
        <taxon>Bacillota</taxon>
        <taxon>Bacilli</taxon>
        <taxon>Bacillales</taxon>
        <taxon>Paenibacillaceae</taxon>
        <taxon>Paenibacillus</taxon>
    </lineage>
</organism>
<feature type="domain" description="Glycosyl hydrolase family 13 catalytic" evidence="5">
    <location>
        <begin position="6"/>
        <end position="168"/>
    </location>
</feature>
<keyword evidence="2" id="KW-0378">Hydrolase</keyword>